<dbReference type="Pfam" id="PF14543">
    <property type="entry name" value="TAXi_N"/>
    <property type="match status" value="1"/>
</dbReference>
<dbReference type="InterPro" id="IPR032799">
    <property type="entry name" value="TAXi_C"/>
</dbReference>
<proteinExistence type="inferred from homology"/>
<evidence type="ECO:0000259" key="4">
    <source>
        <dbReference type="Pfam" id="PF14541"/>
    </source>
</evidence>
<keyword evidence="3" id="KW-0378">Hydrolase</keyword>
<evidence type="ECO:0000256" key="1">
    <source>
        <dbReference type="ARBA" id="ARBA00007447"/>
    </source>
</evidence>
<protein>
    <recommendedName>
        <fullName evidence="8">Peptidase A1 domain-containing protein</fullName>
    </recommendedName>
</protein>
<dbReference type="InterPro" id="IPR021109">
    <property type="entry name" value="Peptidase_aspartic_dom_sf"/>
</dbReference>
<dbReference type="SUPFAM" id="SSF50630">
    <property type="entry name" value="Acid proteases"/>
    <property type="match status" value="2"/>
</dbReference>
<dbReference type="Gene3D" id="2.40.70.10">
    <property type="entry name" value="Acid Proteases"/>
    <property type="match status" value="2"/>
</dbReference>
<evidence type="ECO:0000256" key="3">
    <source>
        <dbReference type="ARBA" id="ARBA00022801"/>
    </source>
</evidence>
<evidence type="ECO:0008006" key="8">
    <source>
        <dbReference type="Google" id="ProtNLM"/>
    </source>
</evidence>
<dbReference type="Pfam" id="PF14541">
    <property type="entry name" value="TAXi_C"/>
    <property type="match status" value="1"/>
</dbReference>
<organism evidence="6 7">
    <name type="scientific">Malus domestica</name>
    <name type="common">Apple</name>
    <name type="synonym">Pyrus malus</name>
    <dbReference type="NCBI Taxonomy" id="3750"/>
    <lineage>
        <taxon>Eukaryota</taxon>
        <taxon>Viridiplantae</taxon>
        <taxon>Streptophyta</taxon>
        <taxon>Embryophyta</taxon>
        <taxon>Tracheophyta</taxon>
        <taxon>Spermatophyta</taxon>
        <taxon>Magnoliopsida</taxon>
        <taxon>eudicotyledons</taxon>
        <taxon>Gunneridae</taxon>
        <taxon>Pentapetalae</taxon>
        <taxon>rosids</taxon>
        <taxon>fabids</taxon>
        <taxon>Rosales</taxon>
        <taxon>Rosaceae</taxon>
        <taxon>Amygdaloideae</taxon>
        <taxon>Maleae</taxon>
        <taxon>Malus</taxon>
    </lineage>
</organism>
<dbReference type="GO" id="GO:0006508">
    <property type="term" value="P:proteolysis"/>
    <property type="evidence" value="ECO:0007669"/>
    <property type="project" value="UniProtKB-KW"/>
</dbReference>
<dbReference type="GO" id="GO:0008233">
    <property type="term" value="F:peptidase activity"/>
    <property type="evidence" value="ECO:0007669"/>
    <property type="project" value="UniProtKB-KW"/>
</dbReference>
<name>A0A498I6H6_MALDO</name>
<sequence>MTLLLEDFYNELELTMSKAIILKHLIGEFLDQGLCYNTTPVIKAPIITVHFNCANVKLKALNTFMRMSTDIVCFAFATSPLNVFIFVGHLATIQHYEDEICHYHVTYGDSSHTRGVVSTDKITFGSATRQPVSFPQTISGCRLNNNDEFHEEAAGMVGLGRGSESLISRMGSSIDGKFSYCLADETKPNTTSKMNFGSSGIVSGFGTLSNPLFLGEPKSYYCVRLEAMSLGRTRLQNNTTSSFLVRCFTGTRRMQCYHRLQDYNDILPEDFYNKLESTVSKAIKLKRLTGEFLNLGLCYNTTSVIKAPIITVHFNQENIKLKALNTFMRMSMDVRNFLMSYDLKKGTVSFKLTDCTKH</sequence>
<comment type="similarity">
    <text evidence="1">Belongs to the peptidase A1 family.</text>
</comment>
<keyword evidence="2" id="KW-0645">Protease</keyword>
<gene>
    <name evidence="6" type="ORF">DVH24_019601</name>
</gene>
<keyword evidence="7" id="KW-1185">Reference proteome</keyword>
<comment type="caution">
    <text evidence="6">The sequence shown here is derived from an EMBL/GenBank/DDBJ whole genome shotgun (WGS) entry which is preliminary data.</text>
</comment>
<dbReference type="PANTHER" id="PTHR47967:SF66">
    <property type="entry name" value="ASPARTIC PROTEINASE CDR1-RELATED"/>
    <property type="match status" value="1"/>
</dbReference>
<dbReference type="InterPro" id="IPR032861">
    <property type="entry name" value="TAXi_N"/>
</dbReference>
<dbReference type="Proteomes" id="UP000290289">
    <property type="component" value="Chromosome 14"/>
</dbReference>
<feature type="domain" description="Xylanase inhibitor N-terminal" evidence="5">
    <location>
        <begin position="97"/>
        <end position="198"/>
    </location>
</feature>
<dbReference type="GO" id="GO:0005576">
    <property type="term" value="C:extracellular region"/>
    <property type="evidence" value="ECO:0007669"/>
    <property type="project" value="TreeGrafter"/>
</dbReference>
<feature type="domain" description="Xylanase inhibitor C-terminal" evidence="4">
    <location>
        <begin position="2"/>
        <end position="79"/>
    </location>
</feature>
<dbReference type="InterPro" id="IPR051708">
    <property type="entry name" value="Plant_Aspart_Prot_A1"/>
</dbReference>
<evidence type="ECO:0000313" key="6">
    <source>
        <dbReference type="EMBL" id="RXH76713.1"/>
    </source>
</evidence>
<dbReference type="AlphaFoldDB" id="A0A498I6H6"/>
<reference evidence="6 7" key="1">
    <citation type="submission" date="2018-10" db="EMBL/GenBank/DDBJ databases">
        <title>A high-quality apple genome assembly.</title>
        <authorList>
            <person name="Hu J."/>
        </authorList>
    </citation>
    <scope>NUCLEOTIDE SEQUENCE [LARGE SCALE GENOMIC DNA]</scope>
    <source>
        <strain evidence="7">cv. HFTH1</strain>
        <tissue evidence="6">Young leaf</tissue>
    </source>
</reference>
<dbReference type="PANTHER" id="PTHR47967">
    <property type="entry name" value="OS07G0603500 PROTEIN-RELATED"/>
    <property type="match status" value="1"/>
</dbReference>
<dbReference type="EMBL" id="RDQH01000340">
    <property type="protein sequence ID" value="RXH76713.1"/>
    <property type="molecule type" value="Genomic_DNA"/>
</dbReference>
<accession>A0A498I6H6</accession>
<evidence type="ECO:0000313" key="7">
    <source>
        <dbReference type="Proteomes" id="UP000290289"/>
    </source>
</evidence>
<evidence type="ECO:0000256" key="2">
    <source>
        <dbReference type="ARBA" id="ARBA00022670"/>
    </source>
</evidence>
<evidence type="ECO:0000259" key="5">
    <source>
        <dbReference type="Pfam" id="PF14543"/>
    </source>
</evidence>